<sequence>MARKRKGPHIDEIDSARKQPRTQTTSYVPQPAVPELPPLEFQSGSQLKDKAHPVIDEGAPERSSAKTVSQMMKDFTDKKEFFINEILRQEYDIRIGQACPGCSSGCSSGNTALYRCQECCNGPMLCAECLKESHCLLPFHHIEKWNGDFFQQIPLSELGHQIMLGHNGNVCPGASTSDIKKLVITHINGVHKVQIIYCRCAGAAFTFSLLCHFHKMSNEAGSAAYGYVETLQCLTNDVATDGVPEQYREFLNIIRFWIHLQAEKRSGKPLGVISHIPKSHHNSVAVLCPACPQPTINMAPNWEEEAEDKRHKHTLFLNVDGNFRLSRKAKKDDPNDTSLANGKAYFVEDTAYAEFLAEVAEDLIEVEMMMHALAVALKRETYFDQHGEKELLFQALFCNVDYALAHAIEDTVNEHLWITLSYDIGCQYCINLSKRMTAHFPEISKLMDRFTVLVPKMHIKVHKDACQPFYSLDLTSHTGQTDGEGGERIWHELNQFSNSTREMNHGSHHDALNDRMGDFNVRKMHGITEFLTSKYEKAIEE</sequence>
<dbReference type="AlphaFoldDB" id="A0A0C9VH79"/>
<feature type="compositionally biased region" description="Basic and acidic residues" evidence="1">
    <location>
        <begin position="8"/>
        <end position="17"/>
    </location>
</feature>
<protein>
    <recommendedName>
        <fullName evidence="2">CxC2-like cysteine cluster KDZ transposase-associated domain-containing protein</fullName>
    </recommendedName>
</protein>
<dbReference type="Pfam" id="PF18803">
    <property type="entry name" value="CxC2"/>
    <property type="match status" value="1"/>
</dbReference>
<name>A0A0C9VH79_SPHS4</name>
<dbReference type="OrthoDB" id="3257613at2759"/>
<feature type="compositionally biased region" description="Basic and acidic residues" evidence="1">
    <location>
        <begin position="47"/>
        <end position="64"/>
    </location>
</feature>
<organism evidence="3 4">
    <name type="scientific">Sphaerobolus stellatus (strain SS14)</name>
    <dbReference type="NCBI Taxonomy" id="990650"/>
    <lineage>
        <taxon>Eukaryota</taxon>
        <taxon>Fungi</taxon>
        <taxon>Dikarya</taxon>
        <taxon>Basidiomycota</taxon>
        <taxon>Agaricomycotina</taxon>
        <taxon>Agaricomycetes</taxon>
        <taxon>Phallomycetidae</taxon>
        <taxon>Geastrales</taxon>
        <taxon>Sphaerobolaceae</taxon>
        <taxon>Sphaerobolus</taxon>
    </lineage>
</organism>
<proteinExistence type="predicted"/>
<dbReference type="EMBL" id="KN837141">
    <property type="protein sequence ID" value="KIJ40777.1"/>
    <property type="molecule type" value="Genomic_DNA"/>
</dbReference>
<dbReference type="PANTHER" id="PTHR33096:SF1">
    <property type="entry name" value="CXC1-LIKE CYSTEINE CLUSTER ASSOCIATED WITH KDZ TRANSPOSASES DOMAIN-CONTAINING PROTEIN"/>
    <property type="match status" value="1"/>
</dbReference>
<feature type="domain" description="CxC2-like cysteine cluster KDZ transposase-associated" evidence="2">
    <location>
        <begin position="155"/>
        <end position="202"/>
    </location>
</feature>
<dbReference type="InterPro" id="IPR041457">
    <property type="entry name" value="CxC2_KDZ-assoc"/>
</dbReference>
<feature type="region of interest" description="Disordered" evidence="1">
    <location>
        <begin position="1"/>
        <end position="64"/>
    </location>
</feature>
<dbReference type="InterPro" id="IPR040521">
    <property type="entry name" value="KDZ"/>
</dbReference>
<dbReference type="Pfam" id="PF18758">
    <property type="entry name" value="KDZ"/>
    <property type="match status" value="1"/>
</dbReference>
<evidence type="ECO:0000313" key="3">
    <source>
        <dbReference type="EMBL" id="KIJ40777.1"/>
    </source>
</evidence>
<accession>A0A0C9VH79</accession>
<keyword evidence="4" id="KW-1185">Reference proteome</keyword>
<evidence type="ECO:0000259" key="2">
    <source>
        <dbReference type="Pfam" id="PF18803"/>
    </source>
</evidence>
<dbReference type="HOGENOM" id="CLU_003703_12_0_1"/>
<dbReference type="PANTHER" id="PTHR33096">
    <property type="entry name" value="CXC2 DOMAIN-CONTAINING PROTEIN"/>
    <property type="match status" value="1"/>
</dbReference>
<evidence type="ECO:0000256" key="1">
    <source>
        <dbReference type="SAM" id="MobiDB-lite"/>
    </source>
</evidence>
<reference evidence="3 4" key="1">
    <citation type="submission" date="2014-06" db="EMBL/GenBank/DDBJ databases">
        <title>Evolutionary Origins and Diversification of the Mycorrhizal Mutualists.</title>
        <authorList>
            <consortium name="DOE Joint Genome Institute"/>
            <consortium name="Mycorrhizal Genomics Consortium"/>
            <person name="Kohler A."/>
            <person name="Kuo A."/>
            <person name="Nagy L.G."/>
            <person name="Floudas D."/>
            <person name="Copeland A."/>
            <person name="Barry K.W."/>
            <person name="Cichocki N."/>
            <person name="Veneault-Fourrey C."/>
            <person name="LaButti K."/>
            <person name="Lindquist E.A."/>
            <person name="Lipzen A."/>
            <person name="Lundell T."/>
            <person name="Morin E."/>
            <person name="Murat C."/>
            <person name="Riley R."/>
            <person name="Ohm R."/>
            <person name="Sun H."/>
            <person name="Tunlid A."/>
            <person name="Henrissat B."/>
            <person name="Grigoriev I.V."/>
            <person name="Hibbett D.S."/>
            <person name="Martin F."/>
        </authorList>
    </citation>
    <scope>NUCLEOTIDE SEQUENCE [LARGE SCALE GENOMIC DNA]</scope>
    <source>
        <strain evidence="3 4">SS14</strain>
    </source>
</reference>
<evidence type="ECO:0000313" key="4">
    <source>
        <dbReference type="Proteomes" id="UP000054279"/>
    </source>
</evidence>
<dbReference type="Proteomes" id="UP000054279">
    <property type="component" value="Unassembled WGS sequence"/>
</dbReference>
<gene>
    <name evidence="3" type="ORF">M422DRAFT_256198</name>
</gene>